<accession>A0A1V1PEV0</accession>
<dbReference type="GO" id="GO:0046872">
    <property type="term" value="F:metal ion binding"/>
    <property type="evidence" value="ECO:0007669"/>
    <property type="project" value="UniProtKB-KW"/>
</dbReference>
<organism evidence="5 6">
    <name type="scientific">Candidatus Magnetoglobus multicellularis str. Araruama</name>
    <dbReference type="NCBI Taxonomy" id="890399"/>
    <lineage>
        <taxon>Bacteria</taxon>
        <taxon>Pseudomonadati</taxon>
        <taxon>Thermodesulfobacteriota</taxon>
        <taxon>Desulfobacteria</taxon>
        <taxon>Desulfobacterales</taxon>
        <taxon>Desulfobacteraceae</taxon>
        <taxon>Candidatus Magnetoglobus</taxon>
    </lineage>
</organism>
<evidence type="ECO:0000313" key="6">
    <source>
        <dbReference type="Proteomes" id="UP000189670"/>
    </source>
</evidence>
<evidence type="ECO:0000256" key="3">
    <source>
        <dbReference type="ARBA" id="ARBA00023004"/>
    </source>
</evidence>
<dbReference type="SUPFAM" id="SSF47188">
    <property type="entry name" value="Hemerythrin-like"/>
    <property type="match status" value="1"/>
</dbReference>
<dbReference type="AlphaFoldDB" id="A0A1V1PEV0"/>
<dbReference type="PANTHER" id="PTHR37164:SF1">
    <property type="entry name" value="BACTERIOHEMERYTHRIN"/>
    <property type="match status" value="1"/>
</dbReference>
<dbReference type="Gene3D" id="1.20.120.50">
    <property type="entry name" value="Hemerythrin-like"/>
    <property type="match status" value="1"/>
</dbReference>
<sequence>MSDKLKWQVAYQVGEPEVDAQHKQLFEMLNRLQDVYESGNVKRDIQKVLEEMGDYISNHFSCEESYLKDHPRIESHRKEHWFFVEKTMKFTRDFDHNDAVFEYDILDFLKRWLINHVLNTDIVYFRELRKQHA</sequence>
<comment type="caution">
    <text evidence="5">The sequence shown here is derived from an EMBL/GenBank/DDBJ whole genome shotgun (WGS) entry which is preliminary data.</text>
</comment>
<dbReference type="PANTHER" id="PTHR37164">
    <property type="entry name" value="BACTERIOHEMERYTHRIN"/>
    <property type="match status" value="1"/>
</dbReference>
<evidence type="ECO:0000259" key="4">
    <source>
        <dbReference type="Pfam" id="PF01814"/>
    </source>
</evidence>
<evidence type="ECO:0000256" key="1">
    <source>
        <dbReference type="ARBA" id="ARBA00010587"/>
    </source>
</evidence>
<gene>
    <name evidence="5" type="ORF">OMM_06951</name>
</gene>
<dbReference type="InterPro" id="IPR035938">
    <property type="entry name" value="Hemerythrin-like_sf"/>
</dbReference>
<dbReference type="Proteomes" id="UP000189670">
    <property type="component" value="Unassembled WGS sequence"/>
</dbReference>
<name>A0A1V1PEV0_9BACT</name>
<dbReference type="NCBIfam" id="NF033749">
    <property type="entry name" value="bact_hemeryth"/>
    <property type="match status" value="1"/>
</dbReference>
<protein>
    <submittedName>
        <fullName evidence="5">Hemerythrin-like metal-binding protein</fullName>
    </submittedName>
</protein>
<dbReference type="InterPro" id="IPR012827">
    <property type="entry name" value="Hemerythrin_metal-bd"/>
</dbReference>
<dbReference type="NCBIfam" id="TIGR02481">
    <property type="entry name" value="hemeryth_dom"/>
    <property type="match status" value="1"/>
</dbReference>
<dbReference type="InterPro" id="IPR050669">
    <property type="entry name" value="Hemerythrin"/>
</dbReference>
<feature type="domain" description="Hemerythrin-like" evidence="4">
    <location>
        <begin position="17"/>
        <end position="126"/>
    </location>
</feature>
<keyword evidence="2" id="KW-0479">Metal-binding</keyword>
<reference evidence="6" key="1">
    <citation type="submission" date="2012-11" db="EMBL/GenBank/DDBJ databases">
        <authorList>
            <person name="Lucero-Rivera Y.E."/>
            <person name="Tovar-Ramirez D."/>
        </authorList>
    </citation>
    <scope>NUCLEOTIDE SEQUENCE [LARGE SCALE GENOMIC DNA]</scope>
    <source>
        <strain evidence="6">Araruama</strain>
    </source>
</reference>
<comment type="similarity">
    <text evidence="1">Belongs to the hemerythrin family.</text>
</comment>
<proteinExistence type="inferred from homology"/>
<dbReference type="EMBL" id="ATBP01000063">
    <property type="protein sequence ID" value="ETR73401.1"/>
    <property type="molecule type" value="Genomic_DNA"/>
</dbReference>
<dbReference type="Pfam" id="PF01814">
    <property type="entry name" value="Hemerythrin"/>
    <property type="match status" value="1"/>
</dbReference>
<keyword evidence="3" id="KW-0408">Iron</keyword>
<evidence type="ECO:0000313" key="5">
    <source>
        <dbReference type="EMBL" id="ETR73401.1"/>
    </source>
</evidence>
<dbReference type="InterPro" id="IPR012312">
    <property type="entry name" value="Hemerythrin-like"/>
</dbReference>
<evidence type="ECO:0000256" key="2">
    <source>
        <dbReference type="ARBA" id="ARBA00022723"/>
    </source>
</evidence>
<dbReference type="CDD" id="cd12107">
    <property type="entry name" value="Hemerythrin"/>
    <property type="match status" value="1"/>
</dbReference>